<evidence type="ECO:0000313" key="2">
    <source>
        <dbReference type="Proteomes" id="UP000501058"/>
    </source>
</evidence>
<dbReference type="EMBL" id="CP049865">
    <property type="protein sequence ID" value="QIK74039.1"/>
    <property type="molecule type" value="Genomic_DNA"/>
</dbReference>
<dbReference type="KEGG" id="prv:G7070_16975"/>
<dbReference type="Proteomes" id="UP000501058">
    <property type="component" value="Chromosome"/>
</dbReference>
<dbReference type="Pfam" id="PF04978">
    <property type="entry name" value="MST"/>
    <property type="match status" value="1"/>
</dbReference>
<keyword evidence="2" id="KW-1185">Reference proteome</keyword>
<sequence length="148" mass="15772">MLTTFLDEHRAAAAGLLDGLSEEEAALSLVPSATTVLGLVKHLTLVETIWFAELLTGTTRADLGLPATPAASFELAPDDTVASIARGYAQACDRSRAALVGHDLDEIVAGHRLGPMSLRWILLHCIRETAQHVGHGEILREQTLASRG</sequence>
<accession>A0A6G7YBD8</accession>
<reference evidence="1 2" key="1">
    <citation type="submission" date="2020-03" db="EMBL/GenBank/DDBJ databases">
        <title>Propioniciclava sp. nov., isolated from Hydrophilus acuminatus.</title>
        <authorList>
            <person name="Hyun D.-W."/>
            <person name="Bae J.-W."/>
        </authorList>
    </citation>
    <scope>NUCLEOTIDE SEQUENCE [LARGE SCALE GENOMIC DNA]</scope>
    <source>
        <strain evidence="1 2">HDW11</strain>
    </source>
</reference>
<organism evidence="1 2">
    <name type="scientific">Propioniciclava coleopterorum</name>
    <dbReference type="NCBI Taxonomy" id="2714937"/>
    <lineage>
        <taxon>Bacteria</taxon>
        <taxon>Bacillati</taxon>
        <taxon>Actinomycetota</taxon>
        <taxon>Actinomycetes</taxon>
        <taxon>Propionibacteriales</taxon>
        <taxon>Propionibacteriaceae</taxon>
        <taxon>Propioniciclava</taxon>
    </lineage>
</organism>
<dbReference type="SUPFAM" id="SSF109854">
    <property type="entry name" value="DinB/YfiT-like putative metalloenzymes"/>
    <property type="match status" value="1"/>
</dbReference>
<dbReference type="Gene3D" id="1.20.120.450">
    <property type="entry name" value="dinb family like domain"/>
    <property type="match status" value="1"/>
</dbReference>
<dbReference type="AlphaFoldDB" id="A0A6G7YBD8"/>
<protein>
    <submittedName>
        <fullName evidence="1">DinB family protein</fullName>
    </submittedName>
</protein>
<proteinExistence type="predicted"/>
<name>A0A6G7YBD8_9ACTN</name>
<evidence type="ECO:0000313" key="1">
    <source>
        <dbReference type="EMBL" id="QIK74039.1"/>
    </source>
</evidence>
<dbReference type="InterPro" id="IPR007061">
    <property type="entry name" value="MST-like"/>
</dbReference>
<gene>
    <name evidence="1" type="ORF">G7070_16975</name>
</gene>
<dbReference type="InterPro" id="IPR034660">
    <property type="entry name" value="DinB/YfiT-like"/>
</dbReference>